<protein>
    <submittedName>
        <fullName evidence="1">Uncharacterized protein</fullName>
    </submittedName>
</protein>
<accession>A0A9D4D6V9</accession>
<reference evidence="1" key="1">
    <citation type="journal article" date="2019" name="bioRxiv">
        <title>The Genome of the Zebra Mussel, Dreissena polymorpha: A Resource for Invasive Species Research.</title>
        <authorList>
            <person name="McCartney M.A."/>
            <person name="Auch B."/>
            <person name="Kono T."/>
            <person name="Mallez S."/>
            <person name="Zhang Y."/>
            <person name="Obille A."/>
            <person name="Becker A."/>
            <person name="Abrahante J.E."/>
            <person name="Garbe J."/>
            <person name="Badalamenti J.P."/>
            <person name="Herman A."/>
            <person name="Mangelson H."/>
            <person name="Liachko I."/>
            <person name="Sullivan S."/>
            <person name="Sone E.D."/>
            <person name="Koren S."/>
            <person name="Silverstein K.A.T."/>
            <person name="Beckman K.B."/>
            <person name="Gohl D.M."/>
        </authorList>
    </citation>
    <scope>NUCLEOTIDE SEQUENCE</scope>
    <source>
        <strain evidence="1">Duluth1</strain>
        <tissue evidence="1">Whole animal</tissue>
    </source>
</reference>
<evidence type="ECO:0000313" key="1">
    <source>
        <dbReference type="EMBL" id="KAH3739220.1"/>
    </source>
</evidence>
<keyword evidence="2" id="KW-1185">Reference proteome</keyword>
<gene>
    <name evidence="1" type="ORF">DPMN_045868</name>
</gene>
<organism evidence="1 2">
    <name type="scientific">Dreissena polymorpha</name>
    <name type="common">Zebra mussel</name>
    <name type="synonym">Mytilus polymorpha</name>
    <dbReference type="NCBI Taxonomy" id="45954"/>
    <lineage>
        <taxon>Eukaryota</taxon>
        <taxon>Metazoa</taxon>
        <taxon>Spiralia</taxon>
        <taxon>Lophotrochozoa</taxon>
        <taxon>Mollusca</taxon>
        <taxon>Bivalvia</taxon>
        <taxon>Autobranchia</taxon>
        <taxon>Heteroconchia</taxon>
        <taxon>Euheterodonta</taxon>
        <taxon>Imparidentia</taxon>
        <taxon>Neoheterodontei</taxon>
        <taxon>Myida</taxon>
        <taxon>Dreissenoidea</taxon>
        <taxon>Dreissenidae</taxon>
        <taxon>Dreissena</taxon>
    </lineage>
</organism>
<reference evidence="1" key="2">
    <citation type="submission" date="2020-11" db="EMBL/GenBank/DDBJ databases">
        <authorList>
            <person name="McCartney M.A."/>
            <person name="Auch B."/>
            <person name="Kono T."/>
            <person name="Mallez S."/>
            <person name="Becker A."/>
            <person name="Gohl D.M."/>
            <person name="Silverstein K.A.T."/>
            <person name="Koren S."/>
            <person name="Bechman K.B."/>
            <person name="Herman A."/>
            <person name="Abrahante J.E."/>
            <person name="Garbe J."/>
        </authorList>
    </citation>
    <scope>NUCLEOTIDE SEQUENCE</scope>
    <source>
        <strain evidence="1">Duluth1</strain>
        <tissue evidence="1">Whole animal</tissue>
    </source>
</reference>
<dbReference type="AlphaFoldDB" id="A0A9D4D6V9"/>
<sequence>MRECAMSILNKNDQFTSMVEPELTFINQRWAEITARLKVSKVSIRVVSVTEYMKDK</sequence>
<dbReference type="Proteomes" id="UP000828390">
    <property type="component" value="Unassembled WGS sequence"/>
</dbReference>
<comment type="caution">
    <text evidence="1">The sequence shown here is derived from an EMBL/GenBank/DDBJ whole genome shotgun (WGS) entry which is preliminary data.</text>
</comment>
<name>A0A9D4D6V9_DREPO</name>
<dbReference type="EMBL" id="JAIWYP010000011">
    <property type="protein sequence ID" value="KAH3739220.1"/>
    <property type="molecule type" value="Genomic_DNA"/>
</dbReference>
<evidence type="ECO:0000313" key="2">
    <source>
        <dbReference type="Proteomes" id="UP000828390"/>
    </source>
</evidence>
<proteinExistence type="predicted"/>